<accession>A0A853FYT0</accession>
<evidence type="ECO:0000256" key="13">
    <source>
        <dbReference type="ARBA" id="ARBA00023136"/>
    </source>
</evidence>
<dbReference type="InterPro" id="IPR006311">
    <property type="entry name" value="TAT_signal"/>
</dbReference>
<dbReference type="PRINTS" id="PR01440">
    <property type="entry name" value="CELLSNTHASEB"/>
</dbReference>
<dbReference type="GO" id="GO:0006011">
    <property type="term" value="P:UDP-alpha-D-glucose metabolic process"/>
    <property type="evidence" value="ECO:0007669"/>
    <property type="project" value="InterPro"/>
</dbReference>
<evidence type="ECO:0000256" key="5">
    <source>
        <dbReference type="ARBA" id="ARBA00011437"/>
    </source>
</evidence>
<dbReference type="GO" id="GO:0005886">
    <property type="term" value="C:plasma membrane"/>
    <property type="evidence" value="ECO:0007669"/>
    <property type="project" value="UniProtKB-SubCell"/>
</dbReference>
<comment type="function">
    <text evidence="1 15">Binds the cellulose synthase activator, bis-(3'-5') cyclic diguanylic acid (c-di-GMP).</text>
</comment>
<feature type="chain" id="PRO_5033110701" description="Cyclic di-GMP-binding protein" evidence="15">
    <location>
        <begin position="28"/>
        <end position="727"/>
    </location>
</feature>
<keyword evidence="12" id="KW-1133">Transmembrane helix</keyword>
<dbReference type="GO" id="GO:0030244">
    <property type="term" value="P:cellulose biosynthetic process"/>
    <property type="evidence" value="ECO:0007669"/>
    <property type="project" value="UniProtKB-KW"/>
</dbReference>
<evidence type="ECO:0000313" key="17">
    <source>
        <dbReference type="Proteomes" id="UP000559809"/>
    </source>
</evidence>
<gene>
    <name evidence="16" type="ORF">H0A72_01560</name>
</gene>
<dbReference type="RefSeq" id="WP_180153187.1">
    <property type="nucleotide sequence ID" value="NZ_JACCEM010000001.1"/>
</dbReference>
<dbReference type="PROSITE" id="PS51318">
    <property type="entry name" value="TAT"/>
    <property type="match status" value="1"/>
</dbReference>
<evidence type="ECO:0000256" key="3">
    <source>
        <dbReference type="ARBA" id="ARBA00005186"/>
    </source>
</evidence>
<dbReference type="Proteomes" id="UP000559809">
    <property type="component" value="Unassembled WGS sequence"/>
</dbReference>
<evidence type="ECO:0000256" key="14">
    <source>
        <dbReference type="ARBA" id="ARBA00033444"/>
    </source>
</evidence>
<comment type="similarity">
    <text evidence="4 15">Belongs to the AcsB/BcsB family.</text>
</comment>
<comment type="subcellular location">
    <subcellularLocation>
        <location evidence="2">Cell inner membrane</location>
        <topology evidence="2">Single-pass membrane protein</topology>
    </subcellularLocation>
</comment>
<proteinExistence type="inferred from homology"/>
<keyword evidence="11 15" id="KW-0135">Cellulose biosynthesis</keyword>
<evidence type="ECO:0000256" key="1">
    <source>
        <dbReference type="ARBA" id="ARBA00002057"/>
    </source>
</evidence>
<reference evidence="16 17" key="1">
    <citation type="submission" date="2020-07" db="EMBL/GenBank/DDBJ databases">
        <title>Taxonomic revisions and descriptions of new bacterial species based on genomic comparisons in the high-G+C-content subgroup of the family Alcaligenaceae.</title>
        <authorList>
            <person name="Szabo A."/>
            <person name="Felfoldi T."/>
        </authorList>
    </citation>
    <scope>NUCLEOTIDE SEQUENCE [LARGE SCALE GENOMIC DNA]</scope>
    <source>
        <strain evidence="16 17">LMG 24012</strain>
    </source>
</reference>
<sequence>MAASPRRAALRALLAGCLAALPTVAAAQAPAAAHAPARADQAPDYRMTLEQLGARHPFTLRGVDGSDSVTFNLRADEVATGAKLRLEYAYSPALLGDLSAINILLNNGVAASIPLEREHAGKHLRREIPLPPYLVTDSNELRLQLIGHYTLECEDPLHSSLWANIGNQSELHISVERLDLPNDLAMLPLPFVDPRDERRLRLPFVFLAGPTAASLEAAGMVASWLGSLAGERGAAFPVSDRGVLPPGGNAVVFIKRGQNFTGAGAPEPDGPALAVVAHPGDKKGKLLLVMGRDDAELKQAAMALALSADALSGPTAPVGRMDAPAPRRPYDAPRWLRTDGPVRFGELIAEGKLSVKGHTGGPVTIPLRVPPDLFGWGAKPVPMDLRYWYTPRESRMKSTLLVGNDDRFLRSFNLPPAQELDGREERMAGDTAAGTMVKQQAHVEIPLPLLLARSDLRFTYEFDYVKEGECRDILLDDMYGRIDPDSTIDLSGYPHYMPMPNLEAFGESGFPFTRLADLSQTAVVFAENPTVHDISAYLAAMGKFGESTGHPATAVTVAFGAKGLAQPGKDLLVIASGDQRWLDGWRAHMPAAQGRGAQHVSMADAENKRLDWTPLDPRSAQRERRAALSYAGDGSSAVFMGFESPVEKGRSVVLISSAKPEGLALAQQALLKEPGYEKPIQGSLAVIRDRQVNILAQEHSYSVGELSLWRRIQWKLAQYWPELADIF</sequence>
<organism evidence="16 17">
    <name type="scientific">Parapusillimonas granuli</name>
    <dbReference type="NCBI Taxonomy" id="380911"/>
    <lineage>
        <taxon>Bacteria</taxon>
        <taxon>Pseudomonadati</taxon>
        <taxon>Pseudomonadota</taxon>
        <taxon>Betaproteobacteria</taxon>
        <taxon>Burkholderiales</taxon>
        <taxon>Alcaligenaceae</taxon>
        <taxon>Parapusillimonas</taxon>
    </lineage>
</organism>
<evidence type="ECO:0000256" key="9">
    <source>
        <dbReference type="ARBA" id="ARBA00022636"/>
    </source>
</evidence>
<comment type="subunit">
    <text evidence="5 15">Tightly associated with the cellulose synthase catalytic subunit.</text>
</comment>
<evidence type="ECO:0000256" key="12">
    <source>
        <dbReference type="ARBA" id="ARBA00022989"/>
    </source>
</evidence>
<dbReference type="InterPro" id="IPR018513">
    <property type="entry name" value="Cell_synthase_bac"/>
</dbReference>
<keyword evidence="15" id="KW-0732">Signal</keyword>
<evidence type="ECO:0000256" key="8">
    <source>
        <dbReference type="ARBA" id="ARBA00022519"/>
    </source>
</evidence>
<evidence type="ECO:0000313" key="16">
    <source>
        <dbReference type="EMBL" id="NYT47990.1"/>
    </source>
</evidence>
<keyword evidence="8 15" id="KW-0997">Cell inner membrane</keyword>
<name>A0A853FYT0_9BURK</name>
<dbReference type="NCBIfam" id="NF008323">
    <property type="entry name" value="PRK11114.1-1"/>
    <property type="match status" value="1"/>
</dbReference>
<keyword evidence="7 15" id="KW-1003">Cell membrane</keyword>
<evidence type="ECO:0000256" key="6">
    <source>
        <dbReference type="ARBA" id="ARBA00021844"/>
    </source>
</evidence>
<comment type="caution">
    <text evidence="16">The sequence shown here is derived from an EMBL/GenBank/DDBJ whole genome shotgun (WGS) entry which is preliminary data.</text>
</comment>
<dbReference type="EMBL" id="JACCEM010000001">
    <property type="protein sequence ID" value="NYT47990.1"/>
    <property type="molecule type" value="Genomic_DNA"/>
</dbReference>
<dbReference type="Pfam" id="PF03170">
    <property type="entry name" value="BcsB"/>
    <property type="match status" value="1"/>
</dbReference>
<evidence type="ECO:0000256" key="15">
    <source>
        <dbReference type="RuleBase" id="RU365021"/>
    </source>
</evidence>
<keyword evidence="10" id="KW-0812">Transmembrane</keyword>
<comment type="pathway">
    <text evidence="3 15">Glycan metabolism; bacterial cellulose biosynthesis.</text>
</comment>
<dbReference type="AlphaFoldDB" id="A0A853FYT0"/>
<evidence type="ECO:0000256" key="10">
    <source>
        <dbReference type="ARBA" id="ARBA00022692"/>
    </source>
</evidence>
<dbReference type="UniPathway" id="UPA00694"/>
<evidence type="ECO:0000256" key="2">
    <source>
        <dbReference type="ARBA" id="ARBA00004377"/>
    </source>
</evidence>
<dbReference type="Gene3D" id="2.60.120.260">
    <property type="entry name" value="Galactose-binding domain-like"/>
    <property type="match status" value="2"/>
</dbReference>
<evidence type="ECO:0000256" key="4">
    <source>
        <dbReference type="ARBA" id="ARBA00010714"/>
    </source>
</evidence>
<feature type="signal peptide" evidence="15">
    <location>
        <begin position="1"/>
        <end position="27"/>
    </location>
</feature>
<keyword evidence="9 15" id="KW-0973">c-di-GMP</keyword>
<protein>
    <recommendedName>
        <fullName evidence="6 15">Cyclic di-GMP-binding protein</fullName>
    </recommendedName>
    <alternativeName>
        <fullName evidence="14 15">Cellulose synthase regulatory subunit</fullName>
    </alternativeName>
</protein>
<keyword evidence="17" id="KW-1185">Reference proteome</keyword>
<keyword evidence="13" id="KW-0472">Membrane</keyword>
<evidence type="ECO:0000256" key="11">
    <source>
        <dbReference type="ARBA" id="ARBA00022916"/>
    </source>
</evidence>
<dbReference type="InterPro" id="IPR003920">
    <property type="entry name" value="Cell_synth_B"/>
</dbReference>
<dbReference type="PANTHER" id="PTHR39083:SF1">
    <property type="entry name" value="CYCLIC DI-GMP-BINDING PROTEIN"/>
    <property type="match status" value="1"/>
</dbReference>
<evidence type="ECO:0000256" key="7">
    <source>
        <dbReference type="ARBA" id="ARBA00022475"/>
    </source>
</evidence>
<dbReference type="PANTHER" id="PTHR39083">
    <property type="entry name" value="CYCLIC DI-GMP-BINDING PROTEIN"/>
    <property type="match status" value="1"/>
</dbReference>